<keyword evidence="4 8" id="KW-0479">Metal-binding</keyword>
<evidence type="ECO:0000256" key="4">
    <source>
        <dbReference type="ARBA" id="ARBA00022723"/>
    </source>
</evidence>
<dbReference type="InterPro" id="IPR050556">
    <property type="entry name" value="Type_II_TA_system_RNase"/>
</dbReference>
<keyword evidence="8" id="KW-0800">Toxin</keyword>
<comment type="caution">
    <text evidence="8">Lacks conserved residue(s) required for the propagation of feature annotation.</text>
</comment>
<name>U2E660_9GAMM</name>
<evidence type="ECO:0000256" key="3">
    <source>
        <dbReference type="ARBA" id="ARBA00022722"/>
    </source>
</evidence>
<dbReference type="AlphaFoldDB" id="U2E660"/>
<dbReference type="InterPro" id="IPR022907">
    <property type="entry name" value="VapC_family"/>
</dbReference>
<comment type="cofactor">
    <cofactor evidence="1 8">
        <name>Mg(2+)</name>
        <dbReference type="ChEBI" id="CHEBI:18420"/>
    </cofactor>
</comment>
<evidence type="ECO:0000313" key="10">
    <source>
        <dbReference type="EMBL" id="ERJ19266.1"/>
    </source>
</evidence>
<dbReference type="HAMAP" id="MF_00265">
    <property type="entry name" value="VapC_Nob1"/>
    <property type="match status" value="1"/>
</dbReference>
<organism evidence="10 11">
    <name type="scientific">Salinisphaera shabanensis E1L3A</name>
    <dbReference type="NCBI Taxonomy" id="1033802"/>
    <lineage>
        <taxon>Bacteria</taxon>
        <taxon>Pseudomonadati</taxon>
        <taxon>Pseudomonadota</taxon>
        <taxon>Gammaproteobacteria</taxon>
        <taxon>Salinisphaerales</taxon>
        <taxon>Salinisphaeraceae</taxon>
        <taxon>Salinisphaera</taxon>
    </lineage>
</organism>
<dbReference type="Gene3D" id="3.40.50.1010">
    <property type="entry name" value="5'-nuclease"/>
    <property type="match status" value="1"/>
</dbReference>
<evidence type="ECO:0000313" key="11">
    <source>
        <dbReference type="Proteomes" id="UP000006242"/>
    </source>
</evidence>
<gene>
    <name evidence="8 10" type="primary">vapC</name>
    <name evidence="10" type="ORF">SSPSH_001875</name>
</gene>
<dbReference type="PANTHER" id="PTHR33653:SF1">
    <property type="entry name" value="RIBONUCLEASE VAPC2"/>
    <property type="match status" value="1"/>
</dbReference>
<evidence type="ECO:0000256" key="8">
    <source>
        <dbReference type="HAMAP-Rule" id="MF_00265"/>
    </source>
</evidence>
<reference evidence="10 11" key="1">
    <citation type="journal article" date="2011" name="J. Bacteriol.">
        <title>Genome sequence of Salinisphaera shabanensis, a gammaproteobacterium from the harsh, variable environment of the brine-seawater interface of the Shaban Deep in the Red Sea.</title>
        <authorList>
            <person name="Antunes A."/>
            <person name="Alam I."/>
            <person name="Bajic V.B."/>
            <person name="Stingl U."/>
        </authorList>
    </citation>
    <scope>NUCLEOTIDE SEQUENCE [LARGE SCALE GENOMIC DNA]</scope>
    <source>
        <strain evidence="10 11">E1L3A</strain>
    </source>
</reference>
<evidence type="ECO:0000256" key="1">
    <source>
        <dbReference type="ARBA" id="ARBA00001946"/>
    </source>
</evidence>
<dbReference type="PANTHER" id="PTHR33653">
    <property type="entry name" value="RIBONUCLEASE VAPC2"/>
    <property type="match status" value="1"/>
</dbReference>
<comment type="similarity">
    <text evidence="7 8">Belongs to the PINc/VapC protein family.</text>
</comment>
<proteinExistence type="inferred from homology"/>
<evidence type="ECO:0000256" key="7">
    <source>
        <dbReference type="ARBA" id="ARBA00038093"/>
    </source>
</evidence>
<dbReference type="Proteomes" id="UP000006242">
    <property type="component" value="Unassembled WGS sequence"/>
</dbReference>
<dbReference type="RefSeq" id="WP_006914864.1">
    <property type="nucleotide sequence ID" value="NZ_AFNV02000011.1"/>
</dbReference>
<protein>
    <recommendedName>
        <fullName evidence="8">Ribonuclease VapC</fullName>
        <shortName evidence="8">RNase VapC</shortName>
        <ecNumber evidence="8">3.1.-.-</ecNumber>
    </recommendedName>
    <alternativeName>
        <fullName evidence="8">Toxin VapC</fullName>
    </alternativeName>
</protein>
<dbReference type="STRING" id="1033802.SSPSH_001875"/>
<dbReference type="OrthoDB" id="9796690at2"/>
<keyword evidence="3 8" id="KW-0540">Nuclease</keyword>
<keyword evidence="5 8" id="KW-0378">Hydrolase</keyword>
<dbReference type="InterPro" id="IPR029060">
    <property type="entry name" value="PIN-like_dom_sf"/>
</dbReference>
<evidence type="ECO:0000256" key="2">
    <source>
        <dbReference type="ARBA" id="ARBA00022649"/>
    </source>
</evidence>
<keyword evidence="11" id="KW-1185">Reference proteome</keyword>
<dbReference type="GO" id="GO:0090729">
    <property type="term" value="F:toxin activity"/>
    <property type="evidence" value="ECO:0007669"/>
    <property type="project" value="UniProtKB-KW"/>
</dbReference>
<feature type="domain" description="PIN" evidence="9">
    <location>
        <begin position="4"/>
        <end position="121"/>
    </location>
</feature>
<dbReference type="GO" id="GO:0016787">
    <property type="term" value="F:hydrolase activity"/>
    <property type="evidence" value="ECO:0007669"/>
    <property type="project" value="UniProtKB-KW"/>
</dbReference>
<sequence length="129" mass="14659">MIALLDTNAYTAIMRGDEALLRGLENSQAILMASIVIGELEYGFRYRSRYAANRQQLDLFLAQPFVSFLTITRDTAHHYGQIMSALRAAGTKIPTNNAWIAALARENQAGLWTHDQHFDHIESIDVHRW</sequence>
<comment type="caution">
    <text evidence="10">The sequence shown here is derived from an EMBL/GenBank/DDBJ whole genome shotgun (WGS) entry which is preliminary data.</text>
</comment>
<dbReference type="GO" id="GO:0004540">
    <property type="term" value="F:RNA nuclease activity"/>
    <property type="evidence" value="ECO:0007669"/>
    <property type="project" value="InterPro"/>
</dbReference>
<dbReference type="SUPFAM" id="SSF88723">
    <property type="entry name" value="PIN domain-like"/>
    <property type="match status" value="1"/>
</dbReference>
<evidence type="ECO:0000256" key="5">
    <source>
        <dbReference type="ARBA" id="ARBA00022801"/>
    </source>
</evidence>
<dbReference type="eggNOG" id="COG1487">
    <property type="taxonomic scope" value="Bacteria"/>
</dbReference>
<comment type="function">
    <text evidence="8">Toxic component of a toxin-antitoxin (TA) system. An RNase.</text>
</comment>
<evidence type="ECO:0000259" key="9">
    <source>
        <dbReference type="Pfam" id="PF01850"/>
    </source>
</evidence>
<dbReference type="CDD" id="cd18753">
    <property type="entry name" value="PIN_VapC4-5_FitB-like"/>
    <property type="match status" value="1"/>
</dbReference>
<feature type="binding site" evidence="8">
    <location>
        <position position="6"/>
    </location>
    <ligand>
        <name>Mg(2+)</name>
        <dbReference type="ChEBI" id="CHEBI:18420"/>
    </ligand>
</feature>
<accession>U2E660</accession>
<keyword evidence="6 8" id="KW-0460">Magnesium</keyword>
<dbReference type="EC" id="3.1.-.-" evidence="8"/>
<dbReference type="Pfam" id="PF01850">
    <property type="entry name" value="PIN"/>
    <property type="match status" value="1"/>
</dbReference>
<dbReference type="InterPro" id="IPR002716">
    <property type="entry name" value="PIN_dom"/>
</dbReference>
<evidence type="ECO:0000256" key="6">
    <source>
        <dbReference type="ARBA" id="ARBA00022842"/>
    </source>
</evidence>
<reference evidence="10 11" key="2">
    <citation type="journal article" date="2013" name="PLoS ONE">
        <title>INDIGO - INtegrated Data Warehouse of MIcrobial GenOmes with Examples from the Red Sea Extremophiles.</title>
        <authorList>
            <person name="Alam I."/>
            <person name="Antunes A."/>
            <person name="Kamau A.A."/>
            <person name="Ba Alawi W."/>
            <person name="Kalkatawi M."/>
            <person name="Stingl U."/>
            <person name="Bajic V.B."/>
        </authorList>
    </citation>
    <scope>NUCLEOTIDE SEQUENCE [LARGE SCALE GENOMIC DNA]</scope>
    <source>
        <strain evidence="10 11">E1L3A</strain>
    </source>
</reference>
<dbReference type="EMBL" id="AFNV02000011">
    <property type="protein sequence ID" value="ERJ19266.1"/>
    <property type="molecule type" value="Genomic_DNA"/>
</dbReference>
<dbReference type="GO" id="GO:0000287">
    <property type="term" value="F:magnesium ion binding"/>
    <property type="evidence" value="ECO:0007669"/>
    <property type="project" value="UniProtKB-UniRule"/>
</dbReference>
<keyword evidence="2 8" id="KW-1277">Toxin-antitoxin system</keyword>